<name>A0A8B6DTZ5_MYTGA</name>
<evidence type="ECO:0000313" key="2">
    <source>
        <dbReference type="Proteomes" id="UP000596742"/>
    </source>
</evidence>
<dbReference type="AlphaFoldDB" id="A0A8B6DTZ5"/>
<dbReference type="InterPro" id="IPR043472">
    <property type="entry name" value="Macro_dom-like"/>
</dbReference>
<gene>
    <name evidence="1" type="ORF">MGAL_10B061692</name>
</gene>
<proteinExistence type="predicted"/>
<dbReference type="SUPFAM" id="SSF52949">
    <property type="entry name" value="Macro domain-like"/>
    <property type="match status" value="1"/>
</dbReference>
<keyword evidence="2" id="KW-1185">Reference proteome</keyword>
<dbReference type="EMBL" id="UYJE01004045">
    <property type="protein sequence ID" value="VDI24504.1"/>
    <property type="molecule type" value="Genomic_DNA"/>
</dbReference>
<evidence type="ECO:0000313" key="1">
    <source>
        <dbReference type="EMBL" id="VDI24504.1"/>
    </source>
</evidence>
<sequence length="155" mass="17587">MPAIIATTVDQLPYKMVIHAIVEMSGIRVHQSSFVEERIIESLTRANIHSYSSVAIPGLFSAIEMHLADSTEFLIIDAVRKYFEISGNSSVKDIYFCDINEKKLDKLQTTLPSVYSPKRIRQLQDADIYDKQYEKTGNKEVIQFAIGDITKRKAS</sequence>
<organism evidence="1 2">
    <name type="scientific">Mytilus galloprovincialis</name>
    <name type="common">Mediterranean mussel</name>
    <dbReference type="NCBI Taxonomy" id="29158"/>
    <lineage>
        <taxon>Eukaryota</taxon>
        <taxon>Metazoa</taxon>
        <taxon>Spiralia</taxon>
        <taxon>Lophotrochozoa</taxon>
        <taxon>Mollusca</taxon>
        <taxon>Bivalvia</taxon>
        <taxon>Autobranchia</taxon>
        <taxon>Pteriomorphia</taxon>
        <taxon>Mytilida</taxon>
        <taxon>Mytiloidea</taxon>
        <taxon>Mytilidae</taxon>
        <taxon>Mytilinae</taxon>
        <taxon>Mytilus</taxon>
    </lineage>
</organism>
<comment type="caution">
    <text evidence="1">The sequence shown here is derived from an EMBL/GenBank/DDBJ whole genome shotgun (WGS) entry which is preliminary data.</text>
</comment>
<reference evidence="1" key="1">
    <citation type="submission" date="2018-11" db="EMBL/GenBank/DDBJ databases">
        <authorList>
            <person name="Alioto T."/>
            <person name="Alioto T."/>
        </authorList>
    </citation>
    <scope>NUCLEOTIDE SEQUENCE</scope>
</reference>
<protein>
    <submittedName>
        <fullName evidence="1">Uncharacterized protein</fullName>
    </submittedName>
</protein>
<dbReference type="Gene3D" id="3.40.220.10">
    <property type="entry name" value="Leucine Aminopeptidase, subunit E, domain 1"/>
    <property type="match status" value="1"/>
</dbReference>
<dbReference type="Proteomes" id="UP000596742">
    <property type="component" value="Unassembled WGS sequence"/>
</dbReference>
<accession>A0A8B6DTZ5</accession>